<keyword evidence="4" id="KW-0963">Cytoplasm</keyword>
<dbReference type="CDD" id="cd09556">
    <property type="entry name" value="SAM_VTS1_fungal"/>
    <property type="match status" value="1"/>
</dbReference>
<feature type="compositionally biased region" description="Low complexity" evidence="8">
    <location>
        <begin position="540"/>
        <end position="550"/>
    </location>
</feature>
<evidence type="ECO:0000256" key="4">
    <source>
        <dbReference type="ARBA" id="ARBA00022490"/>
    </source>
</evidence>
<dbReference type="OMA" id="LHKYTDC"/>
<feature type="compositionally biased region" description="Low complexity" evidence="8">
    <location>
        <begin position="235"/>
        <end position="296"/>
    </location>
</feature>
<dbReference type="InParanoid" id="G8YUS6"/>
<feature type="region of interest" description="Disordered" evidence="8">
    <location>
        <begin position="234"/>
        <end position="322"/>
    </location>
</feature>
<dbReference type="InterPro" id="IPR037635">
    <property type="entry name" value="VTS1_SAM"/>
</dbReference>
<dbReference type="AlphaFoldDB" id="G8YUS6"/>
<feature type="compositionally biased region" description="Polar residues" evidence="8">
    <location>
        <begin position="1"/>
        <end position="11"/>
    </location>
</feature>
<feature type="region of interest" description="Disordered" evidence="8">
    <location>
        <begin position="341"/>
        <end position="399"/>
    </location>
</feature>
<evidence type="ECO:0000256" key="1">
    <source>
        <dbReference type="ARBA" id="ARBA00004201"/>
    </source>
</evidence>
<evidence type="ECO:0000256" key="2">
    <source>
        <dbReference type="ARBA" id="ARBA00004514"/>
    </source>
</evidence>
<feature type="region of interest" description="Disordered" evidence="8">
    <location>
        <begin position="1"/>
        <end position="33"/>
    </location>
</feature>
<dbReference type="Gene3D" id="1.10.150.50">
    <property type="entry name" value="Transcription Factor, Ets-1"/>
    <property type="match status" value="1"/>
</dbReference>
<dbReference type="OrthoDB" id="2155283at2759"/>
<name>G8YUS6_PICSO</name>
<evidence type="ECO:0000256" key="3">
    <source>
        <dbReference type="ARBA" id="ARBA00007325"/>
    </source>
</evidence>
<proteinExistence type="inferred from homology"/>
<comment type="subcellular location">
    <subcellularLocation>
        <location evidence="1">Cytoplasm</location>
        <location evidence="1">P-body</location>
    </subcellularLocation>
    <subcellularLocation>
        <location evidence="2">Cytoplasm</location>
        <location evidence="2">Cytosol</location>
    </subcellularLocation>
</comment>
<reference evidence="10 11" key="1">
    <citation type="journal article" date="2012" name="G3 (Bethesda)">
        <title>Pichia sorbitophila, an interspecies yeast hybrid reveals early steps of genome resolution following polyploidization.</title>
        <authorList>
            <person name="Leh Louis V."/>
            <person name="Despons L."/>
            <person name="Friedrich A."/>
            <person name="Martin T."/>
            <person name="Durrens P."/>
            <person name="Casaregola S."/>
            <person name="Neuveglise C."/>
            <person name="Fairhead C."/>
            <person name="Marck C."/>
            <person name="Cruz J.A."/>
            <person name="Straub M.L."/>
            <person name="Kugler V."/>
            <person name="Sacerdot C."/>
            <person name="Uzunov Z."/>
            <person name="Thierry A."/>
            <person name="Weiss S."/>
            <person name="Bleykasten C."/>
            <person name="De Montigny J."/>
            <person name="Jacques N."/>
            <person name="Jung P."/>
            <person name="Lemaire M."/>
            <person name="Mallet S."/>
            <person name="Morel G."/>
            <person name="Richard G.F."/>
            <person name="Sarkar A."/>
            <person name="Savel G."/>
            <person name="Schacherer J."/>
            <person name="Seret M.L."/>
            <person name="Talla E."/>
            <person name="Samson G."/>
            <person name="Jubin C."/>
            <person name="Poulain J."/>
            <person name="Vacherie B."/>
            <person name="Barbe V."/>
            <person name="Pelletier E."/>
            <person name="Sherman D.J."/>
            <person name="Westhof E."/>
            <person name="Weissenbach J."/>
            <person name="Baret P.V."/>
            <person name="Wincker P."/>
            <person name="Gaillardin C."/>
            <person name="Dujon B."/>
            <person name="Souciet J.L."/>
        </authorList>
    </citation>
    <scope>NUCLEOTIDE SEQUENCE [LARGE SCALE GENOMIC DNA]</scope>
    <source>
        <strain evidence="11">ATCC MYA-4447 / BCRC 22081 / CBS 7064 / NBRC 10061 / NRRL Y-12695</strain>
    </source>
</reference>
<dbReference type="Pfam" id="PF07647">
    <property type="entry name" value="SAM_2"/>
    <property type="match status" value="1"/>
</dbReference>
<evidence type="ECO:0000256" key="5">
    <source>
        <dbReference type="ARBA" id="ARBA00022884"/>
    </source>
</evidence>
<dbReference type="InterPro" id="IPR001660">
    <property type="entry name" value="SAM"/>
</dbReference>
<feature type="region of interest" description="Disordered" evidence="8">
    <location>
        <begin position="465"/>
        <end position="488"/>
    </location>
</feature>
<dbReference type="EMBL" id="FO082059">
    <property type="protein sequence ID" value="CCE72609.1"/>
    <property type="molecule type" value="Genomic_DNA"/>
</dbReference>
<dbReference type="PANTHER" id="PTHR12515:SF5">
    <property type="entry name" value="PROTEIN SMAUG"/>
    <property type="match status" value="1"/>
</dbReference>
<evidence type="ECO:0000256" key="7">
    <source>
        <dbReference type="ARBA" id="ARBA00024136"/>
    </source>
</evidence>
<comment type="subunit">
    <text evidence="6">Monomer. Binds to RNA.</text>
</comment>
<sequence>MEGSQSMSNLGYSKRPIVLSPPPLEPGAGVGLQFPPSSSIQAMRAENRRQPSVGYQMQQEFETLTADLDLDLKNGRMETGQIPESKQTPNMGGSIVPPLQTYGFADIGTGGAFKGSLAGDLSSSVGRASGSTAGNSSILSSLGTGGSSFLPSLSAVPNRPPSANDFSGIFNFQQAAEPQIKGNLQYQDLVLLSSWIERLSPAECRIMTDYLCTHLPFDALINFKTSLDNALIKTASQQQQHQQQPQQQSQHHQSQSQTGSQAASQQQHQQQQQPPSQPHNQNQAQQPSQPSTQAQQVPSHHQTSTPYGVLSPYDQVSQSQQDLVSDIDSLSLGSTLSNEHNSIGFQRNTPPLHQPKPKLNPFKNYGHYLLGDQRAPRPKSADASLHNGVRGNGYQQPFDPLERSKSPTSHLFEKTNFLQLAAANSCSPASHSKQGAPGSEDPMDYAALKLGALATINSRVALDSSKKNHVHGHQPQLQSQTPIRPPYSSSAQNIVLEDSINRSTNSASVPLALSGSSKPPQGANGKGKKAVDADKQGATSSSQSPTSNSSMPAEIASPELLNNIPAWLKLLRLHKYTECLKDIPWRDLIDLDDTQLEERGVKALGARRKLLKAFAAVKRVIGEPVEETPL</sequence>
<feature type="compositionally biased region" description="Polar residues" evidence="8">
    <location>
        <begin position="475"/>
        <end position="488"/>
    </location>
</feature>
<evidence type="ECO:0000313" key="11">
    <source>
        <dbReference type="Proteomes" id="UP000005222"/>
    </source>
</evidence>
<accession>G8YUS6</accession>
<evidence type="ECO:0000256" key="6">
    <source>
        <dbReference type="ARBA" id="ARBA00024046"/>
    </source>
</evidence>
<dbReference type="HOGENOM" id="CLU_443421_0_0_1"/>
<dbReference type="GO" id="GO:0005829">
    <property type="term" value="C:cytosol"/>
    <property type="evidence" value="ECO:0007669"/>
    <property type="project" value="UniProtKB-SubCell"/>
</dbReference>
<feature type="domain" description="SAM" evidence="9">
    <location>
        <begin position="556"/>
        <end position="620"/>
    </location>
</feature>
<dbReference type="GO" id="GO:0003729">
    <property type="term" value="F:mRNA binding"/>
    <property type="evidence" value="ECO:0007669"/>
    <property type="project" value="InterPro"/>
</dbReference>
<dbReference type="SUPFAM" id="SSF47769">
    <property type="entry name" value="SAM/Pointed domain"/>
    <property type="match status" value="1"/>
</dbReference>
<organism evidence="10 11">
    <name type="scientific">Pichia sorbitophila (strain ATCC MYA-4447 / BCRC 22081 / CBS 7064 / NBRC 10061 / NRRL Y-12695)</name>
    <name type="common">Hybrid yeast</name>
    <dbReference type="NCBI Taxonomy" id="559304"/>
    <lineage>
        <taxon>Eukaryota</taxon>
        <taxon>Fungi</taxon>
        <taxon>Dikarya</taxon>
        <taxon>Ascomycota</taxon>
        <taxon>Saccharomycotina</taxon>
        <taxon>Pichiomycetes</taxon>
        <taxon>Debaryomycetaceae</taxon>
        <taxon>Millerozyma</taxon>
    </lineage>
</organism>
<keyword evidence="11" id="KW-1185">Reference proteome</keyword>
<dbReference type="eggNOG" id="KOG3791">
    <property type="taxonomic scope" value="Eukaryota"/>
</dbReference>
<dbReference type="GO" id="GO:0000932">
    <property type="term" value="C:P-body"/>
    <property type="evidence" value="ECO:0007669"/>
    <property type="project" value="UniProtKB-SubCell"/>
</dbReference>
<protein>
    <recommendedName>
        <fullName evidence="7">RNA-binding protein VTS1</fullName>
    </recommendedName>
</protein>
<evidence type="ECO:0000256" key="8">
    <source>
        <dbReference type="SAM" id="MobiDB-lite"/>
    </source>
</evidence>
<dbReference type="InterPro" id="IPR050897">
    <property type="entry name" value="SMAUG/VTS1_RNA-bind"/>
</dbReference>
<comment type="similarity">
    <text evidence="3">Belongs to the VTS1 family.</text>
</comment>
<dbReference type="PANTHER" id="PTHR12515">
    <property type="entry name" value="STERILE ALPHA MOTIF DOMAIN CONTAINING PROTEIN 4-RELATED"/>
    <property type="match status" value="1"/>
</dbReference>
<dbReference type="GO" id="GO:0000289">
    <property type="term" value="P:nuclear-transcribed mRNA poly(A) tail shortening"/>
    <property type="evidence" value="ECO:0007669"/>
    <property type="project" value="TreeGrafter"/>
</dbReference>
<feature type="compositionally biased region" description="Polar residues" evidence="8">
    <location>
        <begin position="341"/>
        <end position="351"/>
    </location>
</feature>
<keyword evidence="5" id="KW-0694">RNA-binding</keyword>
<feature type="region of interest" description="Disordered" evidence="8">
    <location>
        <begin position="507"/>
        <end position="553"/>
    </location>
</feature>
<feature type="compositionally biased region" description="Polar residues" evidence="8">
    <location>
        <begin position="507"/>
        <end position="519"/>
    </location>
</feature>
<dbReference type="SMART" id="SM00454">
    <property type="entry name" value="SAM"/>
    <property type="match status" value="1"/>
</dbReference>
<dbReference type="InterPro" id="IPR013761">
    <property type="entry name" value="SAM/pointed_sf"/>
</dbReference>
<gene>
    <name evidence="10" type="primary">Piso0_000196</name>
    <name evidence="10" type="ORF">GNLVRS01_PISO0A04048g</name>
</gene>
<evidence type="ECO:0000313" key="10">
    <source>
        <dbReference type="EMBL" id="CCE72609.1"/>
    </source>
</evidence>
<evidence type="ECO:0000259" key="9">
    <source>
        <dbReference type="SMART" id="SM00454"/>
    </source>
</evidence>
<dbReference type="Proteomes" id="UP000005222">
    <property type="component" value="Chromosome A"/>
</dbReference>
<feature type="compositionally biased region" description="Polar residues" evidence="8">
    <location>
        <begin position="297"/>
        <end position="306"/>
    </location>
</feature>